<proteinExistence type="predicted"/>
<gene>
    <name evidence="2" type="ORF">KC669_03275</name>
</gene>
<comment type="caution">
    <text evidence="2">The sequence shown here is derived from an EMBL/GenBank/DDBJ whole genome shotgun (WGS) entry which is preliminary data.</text>
</comment>
<feature type="domain" description="VOC" evidence="1">
    <location>
        <begin position="2"/>
        <end position="125"/>
    </location>
</feature>
<dbReference type="Gene3D" id="3.10.180.10">
    <property type="entry name" value="2,3-Dihydroxybiphenyl 1,2-Dioxygenase, domain 1"/>
    <property type="match status" value="1"/>
</dbReference>
<organism evidence="2 3">
    <name type="scientific">Candidatus Dojkabacteria bacterium</name>
    <dbReference type="NCBI Taxonomy" id="2099670"/>
    <lineage>
        <taxon>Bacteria</taxon>
        <taxon>Candidatus Dojkabacteria</taxon>
    </lineage>
</organism>
<reference evidence="2" key="1">
    <citation type="submission" date="2020-04" db="EMBL/GenBank/DDBJ databases">
        <authorList>
            <person name="Zhang T."/>
        </authorList>
    </citation>
    <scope>NUCLEOTIDE SEQUENCE</scope>
    <source>
        <strain evidence="2">HKST-UBA09</strain>
    </source>
</reference>
<sequence>MRIDAVGVTTRDMEKTIEFYKLLGFDFEEGVEKEDHVEPIIKKSGIRLMIDNVNIIKEILGTDPKPANHSIFAILYDSASEVDKIANSVKEAGYKLIKEPWDAFWGQRYAIVADPDGYKIDLFAPL</sequence>
<dbReference type="Pfam" id="PF00903">
    <property type="entry name" value="Glyoxalase"/>
    <property type="match status" value="1"/>
</dbReference>
<dbReference type="PANTHER" id="PTHR36503:SF3">
    <property type="entry name" value="BLR0126 PROTEIN"/>
    <property type="match status" value="1"/>
</dbReference>
<dbReference type="Proteomes" id="UP000714915">
    <property type="component" value="Unassembled WGS sequence"/>
</dbReference>
<dbReference type="PANTHER" id="PTHR36503">
    <property type="entry name" value="BLR2520 PROTEIN"/>
    <property type="match status" value="1"/>
</dbReference>
<dbReference type="InterPro" id="IPR029068">
    <property type="entry name" value="Glyas_Bleomycin-R_OHBP_Dase"/>
</dbReference>
<dbReference type="InterPro" id="IPR037523">
    <property type="entry name" value="VOC_core"/>
</dbReference>
<accession>A0A955LBA5</accession>
<dbReference type="InterPro" id="IPR004360">
    <property type="entry name" value="Glyas_Fos-R_dOase_dom"/>
</dbReference>
<dbReference type="PROSITE" id="PS51819">
    <property type="entry name" value="VOC"/>
    <property type="match status" value="1"/>
</dbReference>
<reference evidence="2" key="2">
    <citation type="journal article" date="2021" name="Microbiome">
        <title>Successional dynamics and alternative stable states in a saline activated sludge microbial community over 9 years.</title>
        <authorList>
            <person name="Wang Y."/>
            <person name="Ye J."/>
            <person name="Ju F."/>
            <person name="Liu L."/>
            <person name="Boyd J.A."/>
            <person name="Deng Y."/>
            <person name="Parks D.H."/>
            <person name="Jiang X."/>
            <person name="Yin X."/>
            <person name="Woodcroft B.J."/>
            <person name="Tyson G.W."/>
            <person name="Hugenholtz P."/>
            <person name="Polz M.F."/>
            <person name="Zhang T."/>
        </authorList>
    </citation>
    <scope>NUCLEOTIDE SEQUENCE</scope>
    <source>
        <strain evidence="2">HKST-UBA09</strain>
    </source>
</reference>
<dbReference type="SUPFAM" id="SSF54593">
    <property type="entry name" value="Glyoxalase/Bleomycin resistance protein/Dihydroxybiphenyl dioxygenase"/>
    <property type="match status" value="1"/>
</dbReference>
<evidence type="ECO:0000313" key="2">
    <source>
        <dbReference type="EMBL" id="MCA9387030.1"/>
    </source>
</evidence>
<dbReference type="AlphaFoldDB" id="A0A955LBA5"/>
<name>A0A955LBA5_9BACT</name>
<evidence type="ECO:0000313" key="3">
    <source>
        <dbReference type="Proteomes" id="UP000714915"/>
    </source>
</evidence>
<evidence type="ECO:0000259" key="1">
    <source>
        <dbReference type="PROSITE" id="PS51819"/>
    </source>
</evidence>
<dbReference type="EMBL" id="JAGQLF010000038">
    <property type="protein sequence ID" value="MCA9387030.1"/>
    <property type="molecule type" value="Genomic_DNA"/>
</dbReference>
<protein>
    <submittedName>
        <fullName evidence="2">VOC family protein</fullName>
    </submittedName>
</protein>